<comment type="caution">
    <text evidence="1">The sequence shown here is derived from an EMBL/GenBank/DDBJ whole genome shotgun (WGS) entry which is preliminary data.</text>
</comment>
<proteinExistence type="predicted"/>
<sequence length="444" mass="48475">MNTFDTDGAGCPCTSNSMPSKIQNEINKTISSANATISSAQSVLSSTTINKKYTSAISASELLGKTLSYAADTVSSIINYFVPVSTEKQAMLYLATANERIGSACELSATLLNGMNAGVISQIADLIYDASNLNNSAVGLINLTADTVIGFPGVPSQAVTAANIAKTGATNAKNDVINLPIWPTFTQVNNIIYDIYLAASYAYSSIYYLIQYIGDSTLQPYLDSLYNTIYGFFLFQYSVQAVYDSNESSYDDLEKIHILDSASQAIIDSSNYAKQAVNYKSSMTEIYLYNDFKDTLIPYKCKNLKCCCCDITSPYIKQLFYHPIYSYQICDLKIAVSGTIGAKDFTASVSYPGDTTLEDLGFNGFQVAGPICIPFNSSFTLRENFNPCFTVDCVIPNSKYNINSTPPYNTFTASLYCYFKLDTNISVSVNKPISAITTSVNWKC</sequence>
<protein>
    <submittedName>
        <fullName evidence="1">Uncharacterized protein</fullName>
    </submittedName>
</protein>
<name>A0A2S7FFU3_CLOBU</name>
<dbReference type="EMBL" id="LRDH01000001">
    <property type="protein sequence ID" value="PPV18061.1"/>
    <property type="molecule type" value="Genomic_DNA"/>
</dbReference>
<organism evidence="1 2">
    <name type="scientific">Clostridium butyricum</name>
    <dbReference type="NCBI Taxonomy" id="1492"/>
    <lineage>
        <taxon>Bacteria</taxon>
        <taxon>Bacillati</taxon>
        <taxon>Bacillota</taxon>
        <taxon>Clostridia</taxon>
        <taxon>Eubacteriales</taxon>
        <taxon>Clostridiaceae</taxon>
        <taxon>Clostridium</taxon>
    </lineage>
</organism>
<accession>A0A2S7FFU3</accession>
<evidence type="ECO:0000313" key="1">
    <source>
        <dbReference type="EMBL" id="PPV18061.1"/>
    </source>
</evidence>
<gene>
    <name evidence="1" type="ORF">AWN73_00130</name>
</gene>
<dbReference type="Proteomes" id="UP000238081">
    <property type="component" value="Unassembled WGS sequence"/>
</dbReference>
<reference evidence="1 2" key="1">
    <citation type="submission" date="2016-01" db="EMBL/GenBank/DDBJ databases">
        <title>Characterization of the Clostridium difficile lineages that are prevalent in Hong Kong and China.</title>
        <authorList>
            <person name="Kwok J.S.-L."/>
            <person name="Lam W.-Y."/>
            <person name="Ip M."/>
            <person name="Chan T.-F."/>
            <person name="Hawkey P.M."/>
            <person name="Tsui S.K.-W."/>
        </authorList>
    </citation>
    <scope>NUCLEOTIDE SEQUENCE [LARGE SCALE GENOMIC DNA]</scope>
    <source>
        <strain evidence="1 2">300064</strain>
    </source>
</reference>
<evidence type="ECO:0000313" key="2">
    <source>
        <dbReference type="Proteomes" id="UP000238081"/>
    </source>
</evidence>
<dbReference type="AlphaFoldDB" id="A0A2S7FFU3"/>